<dbReference type="SUPFAM" id="SSF52047">
    <property type="entry name" value="RNI-like"/>
    <property type="match status" value="1"/>
</dbReference>
<evidence type="ECO:0000256" key="2">
    <source>
        <dbReference type="SAM" id="Phobius"/>
    </source>
</evidence>
<dbReference type="InterPro" id="IPR052394">
    <property type="entry name" value="LRR-containing"/>
</dbReference>
<proteinExistence type="predicted"/>
<keyword evidence="2" id="KW-0812">Transmembrane</keyword>
<dbReference type="PANTHER" id="PTHR24114">
    <property type="entry name" value="LEUCINE RICH REPEAT FAMILY PROTEIN"/>
    <property type="match status" value="1"/>
</dbReference>
<evidence type="ECO:0000313" key="3">
    <source>
        <dbReference type="EMBL" id="CAE4578358.1"/>
    </source>
</evidence>
<organism evidence="3">
    <name type="scientific">Ditylum brightwellii</name>
    <dbReference type="NCBI Taxonomy" id="49249"/>
    <lineage>
        <taxon>Eukaryota</taxon>
        <taxon>Sar</taxon>
        <taxon>Stramenopiles</taxon>
        <taxon>Ochrophyta</taxon>
        <taxon>Bacillariophyta</taxon>
        <taxon>Mediophyceae</taxon>
        <taxon>Lithodesmiophycidae</taxon>
        <taxon>Lithodesmiales</taxon>
        <taxon>Lithodesmiaceae</taxon>
        <taxon>Ditylum</taxon>
    </lineage>
</organism>
<dbReference type="InterPro" id="IPR032675">
    <property type="entry name" value="LRR_dom_sf"/>
</dbReference>
<gene>
    <name evidence="3" type="ORF">DBRI00130_LOCUS309</name>
</gene>
<dbReference type="AlphaFoldDB" id="A0A7S4QBD5"/>
<feature type="transmembrane region" description="Helical" evidence="2">
    <location>
        <begin position="283"/>
        <end position="306"/>
    </location>
</feature>
<keyword evidence="2" id="KW-1133">Transmembrane helix</keyword>
<feature type="region of interest" description="Disordered" evidence="1">
    <location>
        <begin position="1"/>
        <end position="23"/>
    </location>
</feature>
<dbReference type="PANTHER" id="PTHR24114:SF2">
    <property type="entry name" value="F-BOX DOMAIN-CONTAINING PROTEIN-RELATED"/>
    <property type="match status" value="1"/>
</dbReference>
<accession>A0A7S4QBD5</accession>
<dbReference type="EMBL" id="HBNS01000382">
    <property type="protein sequence ID" value="CAE4578358.1"/>
    <property type="molecule type" value="Transcribed_RNA"/>
</dbReference>
<feature type="transmembrane region" description="Helical" evidence="2">
    <location>
        <begin position="235"/>
        <end position="253"/>
    </location>
</feature>
<protein>
    <submittedName>
        <fullName evidence="3">Uncharacterized protein</fullName>
    </submittedName>
</protein>
<feature type="transmembrane region" description="Helical" evidence="2">
    <location>
        <begin position="194"/>
        <end position="215"/>
    </location>
</feature>
<evidence type="ECO:0000256" key="1">
    <source>
        <dbReference type="SAM" id="MobiDB-lite"/>
    </source>
</evidence>
<name>A0A7S4QBD5_9STRA</name>
<reference evidence="3" key="1">
    <citation type="submission" date="2021-01" db="EMBL/GenBank/DDBJ databases">
        <authorList>
            <person name="Corre E."/>
            <person name="Pelletier E."/>
            <person name="Niang G."/>
            <person name="Scheremetjew M."/>
            <person name="Finn R."/>
            <person name="Kale V."/>
            <person name="Holt S."/>
            <person name="Cochrane G."/>
            <person name="Meng A."/>
            <person name="Brown T."/>
            <person name="Cohen L."/>
        </authorList>
    </citation>
    <scope>NUCLEOTIDE SEQUENCE</scope>
    <source>
        <strain evidence="3">GSO104</strain>
    </source>
</reference>
<dbReference type="Gene3D" id="3.80.10.10">
    <property type="entry name" value="Ribonuclease Inhibitor"/>
    <property type="match status" value="1"/>
</dbReference>
<keyword evidence="2" id="KW-0472">Membrane</keyword>
<sequence>MSRDSFIHNPDPGSVIAGSSETEANQSDVSEKYLVVGLNNEWNLDKCPVMTRLPIKGRDIFGYSFQSRLPVEEIQFVDASQKGYARRFYPQYNLDSYTSFLYFLEGDETCGEGINWKIKSPADGTQIGLYFEPSKRTAVFEPGPLNPNYDMPKLKEDLTTADDVHGVGTLYNIDDPISTASKIFLMAGSPAAKIFIGIVHPAPYLILFLLALWSGKVAPIQIDVGIYQPVMNTEWLVVALIYLLVTLPIYFDVKDNMSEVYEIFAFGSKIRGRTRKALRIQSSAIIVMLNLLQPLFALGVSFYWALCLSENVFLNVVLNILALEFVSGLDDQVVDKFIHLYYKNASISLMISDITYNMDDEKEFWLESNSSRAMVTLALKEDIPNEMRWDLLTSSSKGLGLLGKMEDGRTCVSSFELDIFVFGPNSSQGNEDIIEKGGIILTEITNTAWRHSLGPKQRGLFLKHYPGLAALKPWEGNMNISGAELWSWHEHFITYIVNNNPVTSLNASYNHFSDDAIILMCEKLKGNKKLQSLRLCGCLMTNGGAIAFSKLLRCNSVLRDCWLTHIVGISDSGAFALASALTEGDDANHTLLTLHMAGTSVSDECKKKCIDLTNGRMIFEGSNITNYIREN</sequence>